<comment type="subcellular location">
    <subcellularLocation>
        <location evidence="1">Cell membrane</location>
        <topology evidence="1">Multi-pass membrane protein</topology>
    </subcellularLocation>
</comment>
<dbReference type="PROSITE" id="PS50928">
    <property type="entry name" value="ABC_TM1"/>
    <property type="match status" value="1"/>
</dbReference>
<feature type="transmembrane region" description="Helical" evidence="9">
    <location>
        <begin position="111"/>
        <end position="144"/>
    </location>
</feature>
<keyword evidence="5" id="KW-0592">Phosphate transport</keyword>
<keyword evidence="6 9" id="KW-0812">Transmembrane</keyword>
<dbReference type="Gene3D" id="1.10.3720.10">
    <property type="entry name" value="MetI-like"/>
    <property type="match status" value="1"/>
</dbReference>
<dbReference type="CDD" id="cd06261">
    <property type="entry name" value="TM_PBP2"/>
    <property type="match status" value="1"/>
</dbReference>
<evidence type="ECO:0000313" key="11">
    <source>
        <dbReference type="EMBL" id="EQD57575.1"/>
    </source>
</evidence>
<evidence type="ECO:0000256" key="4">
    <source>
        <dbReference type="ARBA" id="ARBA00022475"/>
    </source>
</evidence>
<comment type="caution">
    <text evidence="11">The sequence shown here is derived from an EMBL/GenBank/DDBJ whole genome shotgun (WGS) entry which is preliminary data.</text>
</comment>
<evidence type="ECO:0000256" key="8">
    <source>
        <dbReference type="ARBA" id="ARBA00023136"/>
    </source>
</evidence>
<keyword evidence="8 9" id="KW-0472">Membrane</keyword>
<evidence type="ECO:0000256" key="1">
    <source>
        <dbReference type="ARBA" id="ARBA00004651"/>
    </source>
</evidence>
<keyword evidence="3" id="KW-0813">Transport</keyword>
<evidence type="ECO:0000256" key="3">
    <source>
        <dbReference type="ARBA" id="ARBA00022448"/>
    </source>
</evidence>
<evidence type="ECO:0000256" key="7">
    <source>
        <dbReference type="ARBA" id="ARBA00022989"/>
    </source>
</evidence>
<feature type="transmembrane region" description="Helical" evidence="9">
    <location>
        <begin position="288"/>
        <end position="309"/>
    </location>
</feature>
<dbReference type="InterPro" id="IPR035906">
    <property type="entry name" value="MetI-like_sf"/>
</dbReference>
<dbReference type="InterPro" id="IPR011864">
    <property type="entry name" value="Phosphate_PstC"/>
</dbReference>
<accession>T1BUH7</accession>
<dbReference type="InterPro" id="IPR051124">
    <property type="entry name" value="Phosphate_Transport_Permease"/>
</dbReference>
<dbReference type="PANTHER" id="PTHR30425">
    <property type="entry name" value="PHOSPHATE TRANSPORT SYSTEM PERMEASE PROTEIN PST"/>
    <property type="match status" value="1"/>
</dbReference>
<dbReference type="PANTHER" id="PTHR30425:SF1">
    <property type="entry name" value="PHOSPHATE TRANSPORT SYSTEM PERMEASE PROTEIN PSTC"/>
    <property type="match status" value="1"/>
</dbReference>
<dbReference type="AlphaFoldDB" id="T1BUH7"/>
<evidence type="ECO:0000256" key="6">
    <source>
        <dbReference type="ARBA" id="ARBA00022692"/>
    </source>
</evidence>
<evidence type="ECO:0000256" key="5">
    <source>
        <dbReference type="ARBA" id="ARBA00022592"/>
    </source>
</evidence>
<reference evidence="11" key="2">
    <citation type="journal article" date="2014" name="ISME J.">
        <title>Microbial stratification in low pH oxic and suboxic macroscopic growths along an acid mine drainage.</title>
        <authorList>
            <person name="Mendez-Garcia C."/>
            <person name="Mesa V."/>
            <person name="Sprenger R.R."/>
            <person name="Richter M."/>
            <person name="Diez M.S."/>
            <person name="Solano J."/>
            <person name="Bargiela R."/>
            <person name="Golyshina O.V."/>
            <person name="Manteca A."/>
            <person name="Ramos J.L."/>
            <person name="Gallego J.R."/>
            <person name="Llorente I."/>
            <person name="Martins Dos Santos V.A."/>
            <person name="Jensen O.N."/>
            <person name="Pelaez A.I."/>
            <person name="Sanchez J."/>
            <person name="Ferrer M."/>
        </authorList>
    </citation>
    <scope>NUCLEOTIDE SEQUENCE</scope>
</reference>
<keyword evidence="4" id="KW-1003">Cell membrane</keyword>
<dbReference type="GO" id="GO:0005886">
    <property type="term" value="C:plasma membrane"/>
    <property type="evidence" value="ECO:0007669"/>
    <property type="project" value="UniProtKB-SubCell"/>
</dbReference>
<sequence>MWFRRLLSAFALLVPLVLVVIAIFLVSYAWPAIRFNRLDFLWHDTWNIGNQYASPIVKRGATIMPGASFGIFFLVVGTLGSALIGLLIAFPLGLGAALFLSEAVPRRLGHLVSFFVELLAAIPSVVFGLWGIVFLVPLLSHHIYPILADALSFLPFFRRPTGSGYGLLTSGFILSLMIVPFIAATLRDALASQSHAMREAGISLGATRFEVATRILLPGQKVALAGATMLAFGRALGETMAVLMVSGNALNYLPQNIYSPISTMAAFIVAQLDSALADPTGMAVRSLAEIAVLLLLISLLINGLARFMIGTLKEHTL</sequence>
<dbReference type="NCBIfam" id="TIGR02138">
    <property type="entry name" value="phosphate_pstC"/>
    <property type="match status" value="1"/>
</dbReference>
<dbReference type="GO" id="GO:0005315">
    <property type="term" value="F:phosphate transmembrane transporter activity"/>
    <property type="evidence" value="ECO:0007669"/>
    <property type="project" value="InterPro"/>
</dbReference>
<organism evidence="11">
    <name type="scientific">mine drainage metagenome</name>
    <dbReference type="NCBI Taxonomy" id="410659"/>
    <lineage>
        <taxon>unclassified sequences</taxon>
        <taxon>metagenomes</taxon>
        <taxon>ecological metagenomes</taxon>
    </lineage>
</organism>
<name>T1BUH7_9ZZZZ</name>
<proteinExistence type="inferred from homology"/>
<dbReference type="SUPFAM" id="SSF161098">
    <property type="entry name" value="MetI-like"/>
    <property type="match status" value="1"/>
</dbReference>
<feature type="transmembrane region" description="Helical" evidence="9">
    <location>
        <begin position="71"/>
        <end position="99"/>
    </location>
</feature>
<feature type="domain" description="ABC transmembrane type-1" evidence="10">
    <location>
        <begin position="75"/>
        <end position="305"/>
    </location>
</feature>
<dbReference type="Pfam" id="PF00528">
    <property type="entry name" value="BPD_transp_1"/>
    <property type="match status" value="1"/>
</dbReference>
<evidence type="ECO:0000256" key="9">
    <source>
        <dbReference type="SAM" id="Phobius"/>
    </source>
</evidence>
<reference evidence="11" key="1">
    <citation type="submission" date="2013-08" db="EMBL/GenBank/DDBJ databases">
        <authorList>
            <person name="Mendez C."/>
            <person name="Richter M."/>
            <person name="Ferrer M."/>
            <person name="Sanchez J."/>
        </authorList>
    </citation>
    <scope>NUCLEOTIDE SEQUENCE</scope>
</reference>
<evidence type="ECO:0000259" key="10">
    <source>
        <dbReference type="PROSITE" id="PS50928"/>
    </source>
</evidence>
<dbReference type="EMBL" id="AUZY01005722">
    <property type="protein sequence ID" value="EQD57575.1"/>
    <property type="molecule type" value="Genomic_DNA"/>
</dbReference>
<comment type="similarity">
    <text evidence="2">Belongs to the binding-protein-dependent transport system permease family. CysTW subfamily.</text>
</comment>
<dbReference type="GO" id="GO:0006817">
    <property type="term" value="P:phosphate ion transport"/>
    <property type="evidence" value="ECO:0007669"/>
    <property type="project" value="UniProtKB-KW"/>
</dbReference>
<protein>
    <submittedName>
        <fullName evidence="11">Phosphate ABC transporter, inner membrane subunit PstC</fullName>
    </submittedName>
</protein>
<feature type="transmembrane region" description="Helical" evidence="9">
    <location>
        <begin position="257"/>
        <end position="276"/>
    </location>
</feature>
<gene>
    <name evidence="11" type="ORF">B1B_08727</name>
</gene>
<keyword evidence="7 9" id="KW-1133">Transmembrane helix</keyword>
<evidence type="ECO:0000256" key="2">
    <source>
        <dbReference type="ARBA" id="ARBA00007069"/>
    </source>
</evidence>
<feature type="transmembrane region" description="Helical" evidence="9">
    <location>
        <begin position="164"/>
        <end position="186"/>
    </location>
</feature>
<dbReference type="InterPro" id="IPR000515">
    <property type="entry name" value="MetI-like"/>
</dbReference>
<feature type="transmembrane region" description="Helical" evidence="9">
    <location>
        <begin position="222"/>
        <end position="245"/>
    </location>
</feature>